<name>A0A381YPG1_9ZZZZ</name>
<evidence type="ECO:0000313" key="2">
    <source>
        <dbReference type="EMBL" id="SVA78916.1"/>
    </source>
</evidence>
<dbReference type="EMBL" id="UINC01018727">
    <property type="protein sequence ID" value="SVA78916.1"/>
    <property type="molecule type" value="Genomic_DNA"/>
</dbReference>
<evidence type="ECO:0000256" key="1">
    <source>
        <dbReference type="SAM" id="MobiDB-lite"/>
    </source>
</evidence>
<sequence length="28" mass="3149">MQKPNRLDDPPLLLTCRGVGQATEERLP</sequence>
<gene>
    <name evidence="2" type="ORF">METZ01_LOCUS131770</name>
</gene>
<feature type="non-terminal residue" evidence="2">
    <location>
        <position position="28"/>
    </location>
</feature>
<proteinExistence type="predicted"/>
<reference evidence="2" key="1">
    <citation type="submission" date="2018-05" db="EMBL/GenBank/DDBJ databases">
        <authorList>
            <person name="Lanie J.A."/>
            <person name="Ng W.-L."/>
            <person name="Kazmierczak K.M."/>
            <person name="Andrzejewski T.M."/>
            <person name="Davidsen T.M."/>
            <person name="Wayne K.J."/>
            <person name="Tettelin H."/>
            <person name="Glass J.I."/>
            <person name="Rusch D."/>
            <person name="Podicherti R."/>
            <person name="Tsui H.-C.T."/>
            <person name="Winkler M.E."/>
        </authorList>
    </citation>
    <scope>NUCLEOTIDE SEQUENCE</scope>
</reference>
<dbReference type="AlphaFoldDB" id="A0A381YPG1"/>
<organism evidence="2">
    <name type="scientific">marine metagenome</name>
    <dbReference type="NCBI Taxonomy" id="408172"/>
    <lineage>
        <taxon>unclassified sequences</taxon>
        <taxon>metagenomes</taxon>
        <taxon>ecological metagenomes</taxon>
    </lineage>
</organism>
<accession>A0A381YPG1</accession>
<protein>
    <submittedName>
        <fullName evidence="2">Uncharacterized protein</fullName>
    </submittedName>
</protein>
<feature type="region of interest" description="Disordered" evidence="1">
    <location>
        <begin position="1"/>
        <end position="28"/>
    </location>
</feature>